<protein>
    <submittedName>
        <fullName evidence="1">Uncharacterized protein</fullName>
    </submittedName>
</protein>
<dbReference type="EMBL" id="LAZR01052975">
    <property type="protein sequence ID" value="KKK81771.1"/>
    <property type="molecule type" value="Genomic_DNA"/>
</dbReference>
<comment type="caution">
    <text evidence="1">The sequence shown here is derived from an EMBL/GenBank/DDBJ whole genome shotgun (WGS) entry which is preliminary data.</text>
</comment>
<gene>
    <name evidence="1" type="ORF">LCGC14_2810100</name>
</gene>
<organism evidence="1">
    <name type="scientific">marine sediment metagenome</name>
    <dbReference type="NCBI Taxonomy" id="412755"/>
    <lineage>
        <taxon>unclassified sequences</taxon>
        <taxon>metagenomes</taxon>
        <taxon>ecological metagenomes</taxon>
    </lineage>
</organism>
<proteinExistence type="predicted"/>
<sequence length="124" mass="14120">MSKVFKNIVLKGYNGESLKMGVRENDNDLPEFKEAKLDLVMRVILNNAPLQTQQDSINGMRLAQALDKVKNGAEPIELEDGVHDWFKPVAEKLTPSIFRVNGNLVYKHICEGFEKVHQPKEKDE</sequence>
<name>A0A0F9BBE4_9ZZZZ</name>
<reference evidence="1" key="1">
    <citation type="journal article" date="2015" name="Nature">
        <title>Complex archaea that bridge the gap between prokaryotes and eukaryotes.</title>
        <authorList>
            <person name="Spang A."/>
            <person name="Saw J.H."/>
            <person name="Jorgensen S.L."/>
            <person name="Zaremba-Niedzwiedzka K."/>
            <person name="Martijn J."/>
            <person name="Lind A.E."/>
            <person name="van Eijk R."/>
            <person name="Schleper C."/>
            <person name="Guy L."/>
            <person name="Ettema T.J."/>
        </authorList>
    </citation>
    <scope>NUCLEOTIDE SEQUENCE</scope>
</reference>
<dbReference type="AlphaFoldDB" id="A0A0F9BBE4"/>
<accession>A0A0F9BBE4</accession>
<evidence type="ECO:0000313" key="1">
    <source>
        <dbReference type="EMBL" id="KKK81771.1"/>
    </source>
</evidence>